<organism evidence="2 3">
    <name type="scientific">Aphis craccivora</name>
    <name type="common">Cowpea aphid</name>
    <dbReference type="NCBI Taxonomy" id="307492"/>
    <lineage>
        <taxon>Eukaryota</taxon>
        <taxon>Metazoa</taxon>
        <taxon>Ecdysozoa</taxon>
        <taxon>Arthropoda</taxon>
        <taxon>Hexapoda</taxon>
        <taxon>Insecta</taxon>
        <taxon>Pterygota</taxon>
        <taxon>Neoptera</taxon>
        <taxon>Paraneoptera</taxon>
        <taxon>Hemiptera</taxon>
        <taxon>Sternorrhyncha</taxon>
        <taxon>Aphidomorpha</taxon>
        <taxon>Aphidoidea</taxon>
        <taxon>Aphididae</taxon>
        <taxon>Aphidini</taxon>
        <taxon>Aphis</taxon>
        <taxon>Aphis</taxon>
    </lineage>
</organism>
<sequence length="75" mass="8727">MENWRGNGNDDDMTPELKEKPPKKIRLTTYMDPKPEIENILKRKNTRSNLNTLLKNGNVCTPVNISKVKYMVHNT</sequence>
<dbReference type="EMBL" id="VUJU01000860">
    <property type="protein sequence ID" value="KAF0767966.1"/>
    <property type="molecule type" value="Genomic_DNA"/>
</dbReference>
<evidence type="ECO:0000256" key="1">
    <source>
        <dbReference type="SAM" id="MobiDB-lite"/>
    </source>
</evidence>
<dbReference type="AlphaFoldDB" id="A0A6G0ZBA0"/>
<gene>
    <name evidence="2" type="ORF">FWK35_00016271</name>
</gene>
<evidence type="ECO:0000313" key="2">
    <source>
        <dbReference type="EMBL" id="KAF0767966.1"/>
    </source>
</evidence>
<accession>A0A6G0ZBA0</accession>
<reference evidence="2 3" key="1">
    <citation type="submission" date="2019-08" db="EMBL/GenBank/DDBJ databases">
        <title>Whole genome of Aphis craccivora.</title>
        <authorList>
            <person name="Voronova N.V."/>
            <person name="Shulinski R.S."/>
            <person name="Bandarenka Y.V."/>
            <person name="Zhorov D.G."/>
            <person name="Warner D."/>
        </authorList>
    </citation>
    <scope>NUCLEOTIDE SEQUENCE [LARGE SCALE GENOMIC DNA]</scope>
    <source>
        <strain evidence="2">180601</strain>
        <tissue evidence="2">Whole Body</tissue>
    </source>
</reference>
<proteinExistence type="predicted"/>
<protein>
    <submittedName>
        <fullName evidence="2">Uncharacterized protein</fullName>
    </submittedName>
</protein>
<dbReference type="Proteomes" id="UP000478052">
    <property type="component" value="Unassembled WGS sequence"/>
</dbReference>
<name>A0A6G0ZBA0_APHCR</name>
<comment type="caution">
    <text evidence="2">The sequence shown here is derived from an EMBL/GenBank/DDBJ whole genome shotgun (WGS) entry which is preliminary data.</text>
</comment>
<feature type="region of interest" description="Disordered" evidence="1">
    <location>
        <begin position="1"/>
        <end position="23"/>
    </location>
</feature>
<evidence type="ECO:0000313" key="3">
    <source>
        <dbReference type="Proteomes" id="UP000478052"/>
    </source>
</evidence>
<keyword evidence="3" id="KW-1185">Reference proteome</keyword>